<keyword evidence="3" id="KW-1185">Reference proteome</keyword>
<protein>
    <submittedName>
        <fullName evidence="2">Protein kinase-like protein</fullName>
    </submittedName>
</protein>
<dbReference type="InterPro" id="IPR051678">
    <property type="entry name" value="AGP_Transferase"/>
</dbReference>
<evidence type="ECO:0000313" key="2">
    <source>
        <dbReference type="EMBL" id="KAF4446984.1"/>
    </source>
</evidence>
<dbReference type="GO" id="GO:0016301">
    <property type="term" value="F:kinase activity"/>
    <property type="evidence" value="ECO:0007669"/>
    <property type="project" value="UniProtKB-KW"/>
</dbReference>
<dbReference type="EMBL" id="JAADJG010000421">
    <property type="protein sequence ID" value="KAF4446984.1"/>
    <property type="molecule type" value="Genomic_DNA"/>
</dbReference>
<dbReference type="PANTHER" id="PTHR21310">
    <property type="entry name" value="AMINOGLYCOSIDE PHOSPHOTRANSFERASE-RELATED-RELATED"/>
    <property type="match status" value="1"/>
</dbReference>
<dbReference type="InterPro" id="IPR011009">
    <property type="entry name" value="Kinase-like_dom_sf"/>
</dbReference>
<keyword evidence="2" id="KW-0418">Kinase</keyword>
<organism evidence="2 3">
    <name type="scientific">Fusarium austroafricanum</name>
    <dbReference type="NCBI Taxonomy" id="2364996"/>
    <lineage>
        <taxon>Eukaryota</taxon>
        <taxon>Fungi</taxon>
        <taxon>Dikarya</taxon>
        <taxon>Ascomycota</taxon>
        <taxon>Pezizomycotina</taxon>
        <taxon>Sordariomycetes</taxon>
        <taxon>Hypocreomycetidae</taxon>
        <taxon>Hypocreales</taxon>
        <taxon>Nectriaceae</taxon>
        <taxon>Fusarium</taxon>
        <taxon>Fusarium concolor species complex</taxon>
    </lineage>
</organism>
<feature type="domain" description="Aminoglycoside phosphotransferase" evidence="1">
    <location>
        <begin position="26"/>
        <end position="233"/>
    </location>
</feature>
<keyword evidence="2" id="KW-0808">Transferase</keyword>
<evidence type="ECO:0000259" key="1">
    <source>
        <dbReference type="Pfam" id="PF01636"/>
    </source>
</evidence>
<dbReference type="SUPFAM" id="SSF56112">
    <property type="entry name" value="Protein kinase-like (PK-like)"/>
    <property type="match status" value="1"/>
</dbReference>
<dbReference type="Pfam" id="PF01636">
    <property type="entry name" value="APH"/>
    <property type="match status" value="1"/>
</dbReference>
<accession>A0A8H4NQ71</accession>
<proteinExistence type="predicted"/>
<name>A0A8H4NQ71_9HYPO</name>
<dbReference type="AlphaFoldDB" id="A0A8H4NQ71"/>
<comment type="caution">
    <text evidence="2">The sequence shown here is derived from an EMBL/GenBank/DDBJ whole genome shotgun (WGS) entry which is preliminary data.</text>
</comment>
<dbReference type="InterPro" id="IPR002575">
    <property type="entry name" value="Aminoglycoside_PTrfase"/>
</dbReference>
<dbReference type="OrthoDB" id="2906425at2759"/>
<dbReference type="Proteomes" id="UP000605986">
    <property type="component" value="Unassembled WGS sequence"/>
</dbReference>
<dbReference type="Gene3D" id="3.90.1200.10">
    <property type="match status" value="1"/>
</dbReference>
<sequence>MNAREFGPAKVENEVLSLLLLQKMCPKIPVPRVLAYSEEGRTLHKCDAGGTAASSENLGTGFPGWVLMTRLPGRPLDACDRSPEDLSLLSRQLADIVASWRKDIPCAQGSANIHYQPFEAEKLELGDGDDGCPPATSFLDFWKMQINWKIKDIRQSSVFSDGTEEIVVSVSDILENVLPRLLSKTPIEHDRFVFTHGDLFPRNILVSEKKPPRITGIIGFEFSGFYPPWKEYVQEWQPYKRLADWPAEVYQQFLINVEASGDSTLHSTSQHDRAVIHELYRLRNYLDSGWLVDEYGEEAAAARAKSEIENAVKALRQLANMSP</sequence>
<reference evidence="2" key="1">
    <citation type="submission" date="2020-01" db="EMBL/GenBank/DDBJ databases">
        <title>Identification and distribution of gene clusters putatively required for synthesis of sphingolipid metabolism inhibitors in phylogenetically diverse species of the filamentous fungus Fusarium.</title>
        <authorList>
            <person name="Kim H.-S."/>
            <person name="Busman M."/>
            <person name="Brown D.W."/>
            <person name="Divon H."/>
            <person name="Uhlig S."/>
            <person name="Proctor R.H."/>
        </authorList>
    </citation>
    <scope>NUCLEOTIDE SEQUENCE</scope>
    <source>
        <strain evidence="2">NRRL 53441</strain>
    </source>
</reference>
<evidence type="ECO:0000313" key="3">
    <source>
        <dbReference type="Proteomes" id="UP000605986"/>
    </source>
</evidence>
<gene>
    <name evidence="2" type="ORF">F53441_9455</name>
</gene>